<proteinExistence type="predicted"/>
<name>A0A9P9D373_9HYPO</name>
<accession>A0A9P9D373</accession>
<keyword evidence="1" id="KW-0175">Coiled coil</keyword>
<dbReference type="EMBL" id="JAGMUV010000040">
    <property type="protein sequence ID" value="KAH7111612.1"/>
    <property type="molecule type" value="Genomic_DNA"/>
</dbReference>
<organism evidence="2 3">
    <name type="scientific">Dactylonectria macrodidyma</name>
    <dbReference type="NCBI Taxonomy" id="307937"/>
    <lineage>
        <taxon>Eukaryota</taxon>
        <taxon>Fungi</taxon>
        <taxon>Dikarya</taxon>
        <taxon>Ascomycota</taxon>
        <taxon>Pezizomycotina</taxon>
        <taxon>Sordariomycetes</taxon>
        <taxon>Hypocreomycetidae</taxon>
        <taxon>Hypocreales</taxon>
        <taxon>Nectriaceae</taxon>
        <taxon>Dactylonectria</taxon>
    </lineage>
</organism>
<feature type="coiled-coil region" evidence="1">
    <location>
        <begin position="42"/>
        <end position="69"/>
    </location>
</feature>
<dbReference type="Proteomes" id="UP000738349">
    <property type="component" value="Unassembled WGS sequence"/>
</dbReference>
<keyword evidence="3" id="KW-1185">Reference proteome</keyword>
<evidence type="ECO:0000313" key="2">
    <source>
        <dbReference type="EMBL" id="KAH7111612.1"/>
    </source>
</evidence>
<comment type="caution">
    <text evidence="2">The sequence shown here is derived from an EMBL/GenBank/DDBJ whole genome shotgun (WGS) entry which is preliminary data.</text>
</comment>
<gene>
    <name evidence="2" type="ORF">EDB81DRAFT_671249</name>
</gene>
<evidence type="ECO:0000313" key="3">
    <source>
        <dbReference type="Proteomes" id="UP000738349"/>
    </source>
</evidence>
<reference evidence="2" key="1">
    <citation type="journal article" date="2021" name="Nat. Commun.">
        <title>Genetic determinants of endophytism in the Arabidopsis root mycobiome.</title>
        <authorList>
            <person name="Mesny F."/>
            <person name="Miyauchi S."/>
            <person name="Thiergart T."/>
            <person name="Pickel B."/>
            <person name="Atanasova L."/>
            <person name="Karlsson M."/>
            <person name="Huettel B."/>
            <person name="Barry K.W."/>
            <person name="Haridas S."/>
            <person name="Chen C."/>
            <person name="Bauer D."/>
            <person name="Andreopoulos W."/>
            <person name="Pangilinan J."/>
            <person name="LaButti K."/>
            <person name="Riley R."/>
            <person name="Lipzen A."/>
            <person name="Clum A."/>
            <person name="Drula E."/>
            <person name="Henrissat B."/>
            <person name="Kohler A."/>
            <person name="Grigoriev I.V."/>
            <person name="Martin F.M."/>
            <person name="Hacquard S."/>
        </authorList>
    </citation>
    <scope>NUCLEOTIDE SEQUENCE</scope>
    <source>
        <strain evidence="2">MPI-CAGE-AT-0147</strain>
    </source>
</reference>
<evidence type="ECO:0000256" key="1">
    <source>
        <dbReference type="SAM" id="Coils"/>
    </source>
</evidence>
<dbReference type="OrthoDB" id="5362630at2759"/>
<dbReference type="AlphaFoldDB" id="A0A9P9D373"/>
<sequence length="182" mass="21067">MLTVLRLLRIGWRFPEGSSETLGMTAVDDVNSPWHRIIPVPRTLLNQLNHELELELVQLHKEVLRAIQDMFRNHRRSKLLSATFATFLLLHVLELDAGRLIHWIRHKDPQLWIHPDRPDVLMQSSLSACDSLLCHYFIAFGARPVHEYQNSRYKSSLHGRDMAIAEELEMCISQHGTSCGLM</sequence>
<protein>
    <submittedName>
        <fullName evidence="2">Uncharacterized protein</fullName>
    </submittedName>
</protein>